<gene>
    <name evidence="1" type="ORF">EV199_3300</name>
</gene>
<dbReference type="InterPro" id="IPR019850">
    <property type="entry name" value="GldD-like"/>
</dbReference>
<dbReference type="OrthoDB" id="679501at2"/>
<dbReference type="Pfam" id="PF25593">
    <property type="entry name" value="GldD_lipo"/>
    <property type="match status" value="1"/>
</dbReference>
<dbReference type="RefSeq" id="WP_130541906.1">
    <property type="nucleotide sequence ID" value="NZ_CP042431.1"/>
</dbReference>
<accession>A0A4Q7MS30</accession>
<proteinExistence type="predicted"/>
<evidence type="ECO:0000313" key="1">
    <source>
        <dbReference type="EMBL" id="RZS71397.1"/>
    </source>
</evidence>
<dbReference type="EMBL" id="SGXA01000002">
    <property type="protein sequence ID" value="RZS71397.1"/>
    <property type="molecule type" value="Genomic_DNA"/>
</dbReference>
<dbReference type="Proteomes" id="UP000293874">
    <property type="component" value="Unassembled WGS sequence"/>
</dbReference>
<dbReference type="PROSITE" id="PS51257">
    <property type="entry name" value="PROKAR_LIPOPROTEIN"/>
    <property type="match status" value="1"/>
</dbReference>
<comment type="caution">
    <text evidence="1">The sequence shown here is derived from an EMBL/GenBank/DDBJ whole genome shotgun (WGS) entry which is preliminary data.</text>
</comment>
<sequence>MKPVALLSLIALFVISCNSEFTPKRRGYYRIDFPKHEYQVFNQPGYPYSFEYPVYATVVKDTTFFDANPENPYWVNIEIPRFNGKVYISYKNVNSRDDFMKLVNDAYKMTYKHSSKATEITDSAMRTPNGVHGMYFQVGGNAATAKQFFLSDTTKHFLRGALYFDATPNEDSLSVVNDFLQEDLKHLINTLKWNLQ</sequence>
<keyword evidence="2" id="KW-1185">Reference proteome</keyword>
<keyword evidence="1" id="KW-0449">Lipoprotein</keyword>
<protein>
    <submittedName>
        <fullName evidence="1">Gliding motility-associated lipoprotein GldD</fullName>
    </submittedName>
</protein>
<reference evidence="1 2" key="1">
    <citation type="submission" date="2019-02" db="EMBL/GenBank/DDBJ databases">
        <title>Genomic Encyclopedia of Type Strains, Phase IV (KMG-IV): sequencing the most valuable type-strain genomes for metagenomic binning, comparative biology and taxonomic classification.</title>
        <authorList>
            <person name="Goeker M."/>
        </authorList>
    </citation>
    <scope>NUCLEOTIDE SEQUENCE [LARGE SCALE GENOMIC DNA]</scope>
    <source>
        <strain evidence="1 2">DSM 18116</strain>
    </source>
</reference>
<evidence type="ECO:0000313" key="2">
    <source>
        <dbReference type="Proteomes" id="UP000293874"/>
    </source>
</evidence>
<name>A0A4Q7MS30_9BACT</name>
<dbReference type="AlphaFoldDB" id="A0A4Q7MS30"/>
<organism evidence="1 2">
    <name type="scientific">Pseudobacter ginsenosidimutans</name>
    <dbReference type="NCBI Taxonomy" id="661488"/>
    <lineage>
        <taxon>Bacteria</taxon>
        <taxon>Pseudomonadati</taxon>
        <taxon>Bacteroidota</taxon>
        <taxon>Chitinophagia</taxon>
        <taxon>Chitinophagales</taxon>
        <taxon>Chitinophagaceae</taxon>
        <taxon>Pseudobacter</taxon>
    </lineage>
</organism>